<evidence type="ECO:0000259" key="1">
    <source>
        <dbReference type="Pfam" id="PF13657"/>
    </source>
</evidence>
<dbReference type="OrthoDB" id="196808at2"/>
<name>A0A430K3N9_9FLAO</name>
<comment type="caution">
    <text evidence="2">The sequence shown here is derived from an EMBL/GenBank/DDBJ whole genome shotgun (WGS) entry which is preliminary data.</text>
</comment>
<gene>
    <name evidence="2" type="ORF">EHW67_07320</name>
</gene>
<protein>
    <submittedName>
        <fullName evidence="2">Phosphatidylinositol kinase</fullName>
    </submittedName>
</protein>
<dbReference type="GO" id="GO:0016301">
    <property type="term" value="F:kinase activity"/>
    <property type="evidence" value="ECO:0007669"/>
    <property type="project" value="UniProtKB-KW"/>
</dbReference>
<reference evidence="2 3" key="1">
    <citation type="submission" date="2018-11" db="EMBL/GenBank/DDBJ databases">
        <title>Arenibacter aquaticus sp.nov., a marine bacterium isolated from surface seawater in the South China Sea.</title>
        <authorList>
            <person name="Guo J."/>
            <person name="Sun J."/>
        </authorList>
    </citation>
    <scope>NUCLEOTIDE SEQUENCE [LARGE SCALE GENOMIC DNA]</scope>
    <source>
        <strain evidence="2 3">GUO666</strain>
    </source>
</reference>
<keyword evidence="3" id="KW-1185">Reference proteome</keyword>
<proteinExistence type="predicted"/>
<dbReference type="Proteomes" id="UP000267585">
    <property type="component" value="Unassembled WGS sequence"/>
</dbReference>
<accession>A0A430K3N9</accession>
<dbReference type="AlphaFoldDB" id="A0A430K3N9"/>
<dbReference type="RefSeq" id="WP_126161730.1">
    <property type="nucleotide sequence ID" value="NZ_RQPJ01000003.1"/>
</dbReference>
<dbReference type="NCBIfam" id="TIGR03071">
    <property type="entry name" value="couple_hipA"/>
    <property type="match status" value="1"/>
</dbReference>
<organism evidence="2 3">
    <name type="scientific">Arenibacter aquaticus</name>
    <dbReference type="NCBI Taxonomy" id="2489054"/>
    <lineage>
        <taxon>Bacteria</taxon>
        <taxon>Pseudomonadati</taxon>
        <taxon>Bacteroidota</taxon>
        <taxon>Flavobacteriia</taxon>
        <taxon>Flavobacteriales</taxon>
        <taxon>Flavobacteriaceae</taxon>
        <taxon>Arenibacter</taxon>
    </lineage>
</organism>
<keyword evidence="2" id="KW-0808">Transferase</keyword>
<dbReference type="InterPro" id="IPR017508">
    <property type="entry name" value="HipA_N1"/>
</dbReference>
<feature type="domain" description="HipA N-terminal subdomain 1" evidence="1">
    <location>
        <begin position="6"/>
        <end position="103"/>
    </location>
</feature>
<evidence type="ECO:0000313" key="3">
    <source>
        <dbReference type="Proteomes" id="UP000267585"/>
    </source>
</evidence>
<keyword evidence="2" id="KW-0418">Kinase</keyword>
<evidence type="ECO:0000313" key="2">
    <source>
        <dbReference type="EMBL" id="RTE53742.1"/>
    </source>
</evidence>
<dbReference type="Pfam" id="PF13657">
    <property type="entry name" value="Couple_hipA"/>
    <property type="match status" value="1"/>
</dbReference>
<dbReference type="EMBL" id="RQPJ01000003">
    <property type="protein sequence ID" value="RTE53742.1"/>
    <property type="molecule type" value="Genomic_DNA"/>
</dbReference>
<sequence length="108" mass="12668">MRRAIILYKKEDAGILTQSDDGSFTFRYHDKWFESKDSPAISLTLPKNQQEYHSEFLFPFFYNMLPEGSNKQNICFELRIDPKDYFGLLLTTAKYDTIGAIQVKEIKT</sequence>